<evidence type="ECO:0008006" key="5">
    <source>
        <dbReference type="Google" id="ProtNLM"/>
    </source>
</evidence>
<accession>A0A6F8V8S6</accession>
<reference evidence="4" key="1">
    <citation type="submission" date="2020-03" db="EMBL/GenBank/DDBJ databases">
        <title>Complete genome sequence of sulfur-oxidizing bacterium skT11.</title>
        <authorList>
            <person name="Kanda M."/>
            <person name="Kojima H."/>
            <person name="Fukui M."/>
        </authorList>
    </citation>
    <scope>NUCLEOTIDE SEQUENCE [LARGE SCALE GENOMIC DNA]</scope>
    <source>
        <strain evidence="4">skT11</strain>
    </source>
</reference>
<name>A0A6F8V8S6_9PROT</name>
<feature type="compositionally biased region" description="Basic and acidic residues" evidence="1">
    <location>
        <begin position="108"/>
        <end position="121"/>
    </location>
</feature>
<evidence type="ECO:0000256" key="1">
    <source>
        <dbReference type="SAM" id="MobiDB-lite"/>
    </source>
</evidence>
<proteinExistence type="predicted"/>
<dbReference type="AlphaFoldDB" id="A0A6F8V8S6"/>
<protein>
    <recommendedName>
        <fullName evidence="5">MSHA biogenesis protein MshK</fullName>
    </recommendedName>
</protein>
<dbReference type="KEGG" id="slac:SKTS_02920"/>
<evidence type="ECO:0000313" key="4">
    <source>
        <dbReference type="Proteomes" id="UP000502260"/>
    </source>
</evidence>
<dbReference type="Proteomes" id="UP000502260">
    <property type="component" value="Chromosome"/>
</dbReference>
<feature type="signal peptide" evidence="2">
    <location>
        <begin position="1"/>
        <end position="24"/>
    </location>
</feature>
<evidence type="ECO:0000313" key="3">
    <source>
        <dbReference type="EMBL" id="BCB25406.1"/>
    </source>
</evidence>
<dbReference type="RefSeq" id="WP_173059312.1">
    <property type="nucleotide sequence ID" value="NZ_AP022853.1"/>
</dbReference>
<sequence>MAKRLIQKIIAAALGWAAIQVAVAEGLPDPTRPAQEAGFSAGGNAAPDAGPVLQSVKIAAGRRTAVISGQVVAEGERFGTAKVVGISESEVVLLGPEGRQTLKLFPGVEKRAAQPKQEPHPARSKHKSKRHTEQKAP</sequence>
<feature type="region of interest" description="Disordered" evidence="1">
    <location>
        <begin position="106"/>
        <end position="137"/>
    </location>
</feature>
<gene>
    <name evidence="3" type="ORF">SKTS_02920</name>
</gene>
<keyword evidence="2" id="KW-0732">Signal</keyword>
<evidence type="ECO:0000256" key="2">
    <source>
        <dbReference type="SAM" id="SignalP"/>
    </source>
</evidence>
<feature type="chain" id="PRO_5026096640" description="MSHA biogenesis protein MshK" evidence="2">
    <location>
        <begin position="25"/>
        <end position="137"/>
    </location>
</feature>
<keyword evidence="4" id="KW-1185">Reference proteome</keyword>
<organism evidence="3 4">
    <name type="scientific">Sulfurimicrobium lacus</name>
    <dbReference type="NCBI Taxonomy" id="2715678"/>
    <lineage>
        <taxon>Bacteria</taxon>
        <taxon>Pseudomonadati</taxon>
        <taxon>Pseudomonadota</taxon>
        <taxon>Betaproteobacteria</taxon>
        <taxon>Nitrosomonadales</taxon>
        <taxon>Sulfuricellaceae</taxon>
        <taxon>Sulfurimicrobium</taxon>
    </lineage>
</organism>
<dbReference type="EMBL" id="AP022853">
    <property type="protein sequence ID" value="BCB25406.1"/>
    <property type="molecule type" value="Genomic_DNA"/>
</dbReference>